<keyword evidence="11" id="KW-0325">Glycoprotein</keyword>
<keyword evidence="3" id="KW-1003">Cell membrane</keyword>
<dbReference type="FunFam" id="1.20.58.390:FF:000073">
    <property type="entry name" value="Neuronal acetylcholine receptor subunit alpha-9-II"/>
    <property type="match status" value="1"/>
</dbReference>
<dbReference type="SUPFAM" id="SSF90112">
    <property type="entry name" value="Neurotransmitter-gated ion-channel transmembrane pore"/>
    <property type="match status" value="1"/>
</dbReference>
<comment type="similarity">
    <text evidence="1">Belongs to the ligand-gated ion channel (TC 1.A.9) family. Acetylcholine receptor (TC 1.A.9.1) subfamily.</text>
</comment>
<dbReference type="OrthoDB" id="5975154at2759"/>
<evidence type="ECO:0000256" key="12">
    <source>
        <dbReference type="ARBA" id="ARBA00023286"/>
    </source>
</evidence>
<evidence type="ECO:0000313" key="19">
    <source>
        <dbReference type="Proteomes" id="UP000887568"/>
    </source>
</evidence>
<dbReference type="GO" id="GO:0004888">
    <property type="term" value="F:transmembrane signaling receptor activity"/>
    <property type="evidence" value="ECO:0007669"/>
    <property type="project" value="InterPro"/>
</dbReference>
<keyword evidence="8 15" id="KW-0472">Membrane</keyword>
<keyword evidence="9" id="KW-1015">Disulfide bond</keyword>
<feature type="transmembrane region" description="Helical" evidence="15">
    <location>
        <begin position="261"/>
        <end position="282"/>
    </location>
</feature>
<keyword evidence="15" id="KW-0732">Signal</keyword>
<evidence type="ECO:0000313" key="18">
    <source>
        <dbReference type="EnsemblMetazoa" id="XP_038072741.1"/>
    </source>
</evidence>
<dbReference type="InterPro" id="IPR006029">
    <property type="entry name" value="Neurotrans-gated_channel_TM"/>
</dbReference>
<keyword evidence="19" id="KW-1185">Reference proteome</keyword>
<evidence type="ECO:0000256" key="14">
    <source>
        <dbReference type="ARBA" id="ARBA00034099"/>
    </source>
</evidence>
<evidence type="ECO:0000256" key="10">
    <source>
        <dbReference type="ARBA" id="ARBA00023170"/>
    </source>
</evidence>
<evidence type="ECO:0000256" key="15">
    <source>
        <dbReference type="RuleBase" id="RU000687"/>
    </source>
</evidence>
<feature type="transmembrane region" description="Helical" evidence="15">
    <location>
        <begin position="433"/>
        <end position="451"/>
    </location>
</feature>
<feature type="transmembrane region" description="Helical" evidence="15">
    <location>
        <begin position="231"/>
        <end position="254"/>
    </location>
</feature>
<dbReference type="Pfam" id="PF02931">
    <property type="entry name" value="Neur_chan_LBD"/>
    <property type="match status" value="1"/>
</dbReference>
<feature type="transmembrane region" description="Helical" evidence="15">
    <location>
        <begin position="294"/>
        <end position="315"/>
    </location>
</feature>
<dbReference type="InterPro" id="IPR018000">
    <property type="entry name" value="Neurotransmitter_ion_chnl_CS"/>
</dbReference>
<dbReference type="AlphaFoldDB" id="A0A914B9F3"/>
<dbReference type="OMA" id="WNASEYN"/>
<evidence type="ECO:0000259" key="16">
    <source>
        <dbReference type="Pfam" id="PF02931"/>
    </source>
</evidence>
<comment type="subcellular location">
    <subcellularLocation>
        <location evidence="14">Synaptic cell membrane</location>
        <topology evidence="14">Multi-pass membrane protein</topology>
    </subcellularLocation>
</comment>
<evidence type="ECO:0000256" key="8">
    <source>
        <dbReference type="ARBA" id="ARBA00023136"/>
    </source>
</evidence>
<keyword evidence="7 15" id="KW-0406">Ion transport</keyword>
<dbReference type="Proteomes" id="UP000887568">
    <property type="component" value="Unplaced"/>
</dbReference>
<dbReference type="GO" id="GO:0045211">
    <property type="term" value="C:postsynaptic membrane"/>
    <property type="evidence" value="ECO:0007669"/>
    <property type="project" value="InterPro"/>
</dbReference>
<evidence type="ECO:0000256" key="1">
    <source>
        <dbReference type="ARBA" id="ARBA00009237"/>
    </source>
</evidence>
<accession>A0A914B9F3</accession>
<evidence type="ECO:0000256" key="5">
    <source>
        <dbReference type="ARBA" id="ARBA00022989"/>
    </source>
</evidence>
<reference evidence="18" key="1">
    <citation type="submission" date="2022-11" db="UniProtKB">
        <authorList>
            <consortium name="EnsemblMetazoa"/>
        </authorList>
    </citation>
    <scope>IDENTIFICATION</scope>
</reference>
<feature type="chain" id="PRO_5038155021" evidence="15">
    <location>
        <begin position="20"/>
        <end position="458"/>
    </location>
</feature>
<keyword evidence="4 15" id="KW-0812">Transmembrane</keyword>
<dbReference type="Pfam" id="PF02932">
    <property type="entry name" value="Neur_chan_memb"/>
    <property type="match status" value="1"/>
</dbReference>
<dbReference type="Gene3D" id="2.70.170.10">
    <property type="entry name" value="Neurotransmitter-gated ion-channel ligand-binding domain"/>
    <property type="match status" value="1"/>
</dbReference>
<evidence type="ECO:0000256" key="9">
    <source>
        <dbReference type="ARBA" id="ARBA00023157"/>
    </source>
</evidence>
<sequence length="458" mass="51716">MVRTILWLCLALWTTCVDATPDMERLYADLFQTLNPAIRPVANASDPVVVTVGAAIQMIVETDEQNQLLTTSMWMRFSWEDALLRWDPDDYGGTTSLVVPLHNIWIPDIVLYNNADSEFRGMIDTSPHLTHYGVVYWNAPALYKSSCRLNVRYFPFDEQRCILKFGSWSYDASGINLVNRSAAGDMSSFIDNGEWDVIGMPVRRNEVYYSCCPVPYPDITFTLVLRRRPHFYLFNLLMPCLLVSFVTALNFLLPADSGEKVGLVLTVLLALTVFLLIVAETIPPSNTTPIIGKYFIATIFIVSLSVIMTVFVLHLHFRLPGVGPVPIWLRKLAFVSLAPLLCVQASYDHGKPILPTESNGGHLGDIPVKNRKTKKRSRWVSTEDDSNDLTDLARAVASIDGNLHTLVTRCNEQDADEDILTQWKYVAVVFDRFFFVVYVILTVMTTIIILCQPKPYSE</sequence>
<dbReference type="InterPro" id="IPR006202">
    <property type="entry name" value="Neur_chan_lig-bd"/>
</dbReference>
<dbReference type="FunFam" id="2.70.170.10:FF:000016">
    <property type="entry name" value="Nicotinic acetylcholine receptor subunit"/>
    <property type="match status" value="1"/>
</dbReference>
<dbReference type="PANTHER" id="PTHR18945">
    <property type="entry name" value="NEUROTRANSMITTER GATED ION CHANNEL"/>
    <property type="match status" value="1"/>
</dbReference>
<dbReference type="CDD" id="cd19051">
    <property type="entry name" value="LGIC_TM_cation"/>
    <property type="match status" value="1"/>
</dbReference>
<feature type="domain" description="Neurotransmitter-gated ion-channel transmembrane" evidence="17">
    <location>
        <begin position="236"/>
        <end position="449"/>
    </location>
</feature>
<dbReference type="InterPro" id="IPR002394">
    <property type="entry name" value="Nicotinic_acetylcholine_rcpt"/>
</dbReference>
<dbReference type="InterPro" id="IPR038050">
    <property type="entry name" value="Neuro_actylchol_rec"/>
</dbReference>
<name>A0A914B9F3_PATMI</name>
<evidence type="ECO:0000259" key="17">
    <source>
        <dbReference type="Pfam" id="PF02932"/>
    </source>
</evidence>
<evidence type="ECO:0000256" key="7">
    <source>
        <dbReference type="ARBA" id="ARBA00023065"/>
    </source>
</evidence>
<evidence type="ECO:0000256" key="13">
    <source>
        <dbReference type="ARBA" id="ARBA00023303"/>
    </source>
</evidence>
<protein>
    <submittedName>
        <fullName evidence="18">Uncharacterized protein</fullName>
    </submittedName>
</protein>
<dbReference type="PRINTS" id="PR00252">
    <property type="entry name" value="NRIONCHANNEL"/>
</dbReference>
<dbReference type="EnsemblMetazoa" id="XM_038216813.1">
    <property type="protein sequence ID" value="XP_038072741.1"/>
    <property type="gene ID" value="LOC119741124"/>
</dbReference>
<dbReference type="InterPro" id="IPR036719">
    <property type="entry name" value="Neuro-gated_channel_TM_sf"/>
</dbReference>
<keyword evidence="13 15" id="KW-0407">Ion channel</keyword>
<dbReference type="NCBIfam" id="TIGR00860">
    <property type="entry name" value="LIC"/>
    <property type="match status" value="1"/>
</dbReference>
<evidence type="ECO:0000256" key="6">
    <source>
        <dbReference type="ARBA" id="ARBA00023018"/>
    </source>
</evidence>
<dbReference type="SUPFAM" id="SSF63712">
    <property type="entry name" value="Nicotinic receptor ligand binding domain-like"/>
    <property type="match status" value="1"/>
</dbReference>
<dbReference type="CDD" id="cd18997">
    <property type="entry name" value="LGIC_ECD_nAChR"/>
    <property type="match status" value="1"/>
</dbReference>
<dbReference type="GO" id="GO:0022848">
    <property type="term" value="F:acetylcholine-gated monoatomic cation-selective channel activity"/>
    <property type="evidence" value="ECO:0007669"/>
    <property type="project" value="InterPro"/>
</dbReference>
<feature type="domain" description="Neurotransmitter-gated ion-channel ligand-binding" evidence="16">
    <location>
        <begin position="24"/>
        <end position="229"/>
    </location>
</feature>
<proteinExistence type="inferred from homology"/>
<dbReference type="GeneID" id="119741124"/>
<evidence type="ECO:0000256" key="4">
    <source>
        <dbReference type="ARBA" id="ARBA00022692"/>
    </source>
</evidence>
<dbReference type="RefSeq" id="XP_038072741.1">
    <property type="nucleotide sequence ID" value="XM_038216813.1"/>
</dbReference>
<dbReference type="InterPro" id="IPR036734">
    <property type="entry name" value="Neur_chan_lig-bd_sf"/>
</dbReference>
<keyword evidence="6" id="KW-0770">Synapse</keyword>
<dbReference type="PRINTS" id="PR00254">
    <property type="entry name" value="NICOTINICR"/>
</dbReference>
<keyword evidence="10" id="KW-0675">Receptor</keyword>
<organism evidence="18 19">
    <name type="scientific">Patiria miniata</name>
    <name type="common">Bat star</name>
    <name type="synonym">Asterina miniata</name>
    <dbReference type="NCBI Taxonomy" id="46514"/>
    <lineage>
        <taxon>Eukaryota</taxon>
        <taxon>Metazoa</taxon>
        <taxon>Echinodermata</taxon>
        <taxon>Eleutherozoa</taxon>
        <taxon>Asterozoa</taxon>
        <taxon>Asteroidea</taxon>
        <taxon>Valvatacea</taxon>
        <taxon>Valvatida</taxon>
        <taxon>Asterinidae</taxon>
        <taxon>Patiria</taxon>
    </lineage>
</organism>
<evidence type="ECO:0000256" key="11">
    <source>
        <dbReference type="ARBA" id="ARBA00023180"/>
    </source>
</evidence>
<keyword evidence="12" id="KW-1071">Ligand-gated ion channel</keyword>
<keyword evidence="5 15" id="KW-1133">Transmembrane helix</keyword>
<dbReference type="InterPro" id="IPR006201">
    <property type="entry name" value="Neur_channel"/>
</dbReference>
<feature type="signal peptide" evidence="15">
    <location>
        <begin position="1"/>
        <end position="19"/>
    </location>
</feature>
<evidence type="ECO:0000256" key="2">
    <source>
        <dbReference type="ARBA" id="ARBA00022448"/>
    </source>
</evidence>
<keyword evidence="2 15" id="KW-0813">Transport</keyword>
<evidence type="ECO:0000256" key="3">
    <source>
        <dbReference type="ARBA" id="ARBA00022475"/>
    </source>
</evidence>
<dbReference type="Gene3D" id="1.20.58.390">
    <property type="entry name" value="Neurotransmitter-gated ion-channel transmembrane domain"/>
    <property type="match status" value="2"/>
</dbReference>
<dbReference type="PROSITE" id="PS00236">
    <property type="entry name" value="NEUROTR_ION_CHANNEL"/>
    <property type="match status" value="1"/>
</dbReference>